<evidence type="ECO:0000313" key="7">
    <source>
        <dbReference type="Proteomes" id="UP000317909"/>
    </source>
</evidence>
<dbReference type="Gene3D" id="2.130.10.10">
    <property type="entry name" value="YVTN repeat-like/Quinoprotein amine dehydrogenase"/>
    <property type="match status" value="2"/>
</dbReference>
<dbReference type="EMBL" id="CP036339">
    <property type="protein sequence ID" value="QDT73479.1"/>
    <property type="molecule type" value="Genomic_DNA"/>
</dbReference>
<keyword evidence="1 3" id="KW-0853">WD repeat</keyword>
<dbReference type="PRINTS" id="PR00320">
    <property type="entry name" value="GPROTEINBRPT"/>
</dbReference>
<dbReference type="PROSITE" id="PS50294">
    <property type="entry name" value="WD_REPEATS_REGION"/>
    <property type="match status" value="3"/>
</dbReference>
<reference evidence="6 7" key="1">
    <citation type="submission" date="2019-02" db="EMBL/GenBank/DDBJ databases">
        <title>Deep-cultivation of Planctomycetes and their phenomic and genomic characterization uncovers novel biology.</title>
        <authorList>
            <person name="Wiegand S."/>
            <person name="Jogler M."/>
            <person name="Boedeker C."/>
            <person name="Pinto D."/>
            <person name="Vollmers J."/>
            <person name="Rivas-Marin E."/>
            <person name="Kohn T."/>
            <person name="Peeters S.H."/>
            <person name="Heuer A."/>
            <person name="Rast P."/>
            <person name="Oberbeckmann S."/>
            <person name="Bunk B."/>
            <person name="Jeske O."/>
            <person name="Meyerdierks A."/>
            <person name="Storesund J.E."/>
            <person name="Kallscheuer N."/>
            <person name="Luecker S."/>
            <person name="Lage O.M."/>
            <person name="Pohl T."/>
            <person name="Merkel B.J."/>
            <person name="Hornburger P."/>
            <person name="Mueller R.-W."/>
            <person name="Bruemmer F."/>
            <person name="Labrenz M."/>
            <person name="Spormann A.M."/>
            <person name="Op den Camp H."/>
            <person name="Overmann J."/>
            <person name="Amann R."/>
            <person name="Jetten M.S.M."/>
            <person name="Mascher T."/>
            <person name="Medema M.H."/>
            <person name="Devos D.P."/>
            <person name="Kaster A.-K."/>
            <person name="Ovreas L."/>
            <person name="Rohde M."/>
            <person name="Galperin M.Y."/>
            <person name="Jogler C."/>
        </authorList>
    </citation>
    <scope>NUCLEOTIDE SEQUENCE [LARGE SCALE GENOMIC DNA]</scope>
    <source>
        <strain evidence="6 7">I41</strain>
    </source>
</reference>
<organism evidence="6 7">
    <name type="scientific">Lacipirellula limnantheis</name>
    <dbReference type="NCBI Taxonomy" id="2528024"/>
    <lineage>
        <taxon>Bacteria</taxon>
        <taxon>Pseudomonadati</taxon>
        <taxon>Planctomycetota</taxon>
        <taxon>Planctomycetia</taxon>
        <taxon>Pirellulales</taxon>
        <taxon>Lacipirellulaceae</taxon>
        <taxon>Lacipirellula</taxon>
    </lineage>
</organism>
<dbReference type="InterPro" id="IPR011429">
    <property type="entry name" value="Cyt_c_Planctomycete-type"/>
</dbReference>
<dbReference type="InterPro" id="IPR020472">
    <property type="entry name" value="WD40_PAC1"/>
</dbReference>
<dbReference type="InterPro" id="IPR036909">
    <property type="entry name" value="Cyt_c-like_dom_sf"/>
</dbReference>
<evidence type="ECO:0000256" key="2">
    <source>
        <dbReference type="ARBA" id="ARBA00022737"/>
    </source>
</evidence>
<dbReference type="Proteomes" id="UP000317909">
    <property type="component" value="Chromosome"/>
</dbReference>
<dbReference type="InterPro" id="IPR036322">
    <property type="entry name" value="WD40_repeat_dom_sf"/>
</dbReference>
<dbReference type="SUPFAM" id="SSF50978">
    <property type="entry name" value="WD40 repeat-like"/>
    <property type="match status" value="1"/>
</dbReference>
<dbReference type="PANTHER" id="PTHR19848">
    <property type="entry name" value="WD40 REPEAT PROTEIN"/>
    <property type="match status" value="1"/>
</dbReference>
<evidence type="ECO:0000256" key="3">
    <source>
        <dbReference type="PROSITE-ProRule" id="PRU00221"/>
    </source>
</evidence>
<dbReference type="GO" id="GO:0009055">
    <property type="term" value="F:electron transfer activity"/>
    <property type="evidence" value="ECO:0007669"/>
    <property type="project" value="InterPro"/>
</dbReference>
<dbReference type="Pfam" id="PF07635">
    <property type="entry name" value="PSCyt1"/>
    <property type="match status" value="1"/>
</dbReference>
<evidence type="ECO:0000256" key="4">
    <source>
        <dbReference type="SAM" id="MobiDB-lite"/>
    </source>
</evidence>
<sequence length="948" mass="101246">MLALLAKAQGAETEAPDYLRDVAPIFGTYCVGCHTADAPEGELTLESFAGLIAGGVNGAAIVPGRADASRLIRMVTGEIEPVMPPKDNERPTEAEIDVLRRWIDAGATGPEGTAPEFPELTTPSIEPATNAQDEITSFALARDGTRLALGKYRRVEIRDAATGDVVAKGAETPGKVNGVQFWGDGSRVVVASGIPGLYGVAIVLDAADGKTVLEVKGHRDAIYDAKLSPKGDLLATCSHDRMIHLWDASTGQLARTLSGHNGAVMRLAFNADGTLLASASADGTVKIWQVATGERLDTLGQPEGGQCAVAFSPDDAWIVAGGADRQVRAWRLVSREAPRINPMVHASTAHDSTVVELAFSPDGAKLASASESGELVLWDVARFAPVHRYELQPDVVTGIAFEANGEHFLVARMDGSQQRYAANLPGDADAADAHLVSDDNQDPNDPAPREESAEQEPNNAPDAANAIAAHASVRGVIAAAGESRAPDVDLYQFSAKTGQQFVIEVNAARDKSPLDSHIEVLDATGRSIPRVVLQALRPSYFTFRGHDSMELADFRLHKWQDMELNEYLYANGEVSKLWMYPRGPDSGFLVYPGIEGSRIAYFGTTAITHALNEPCYIVEPHAPDEQLIPNGLPQYTIYYENDDDGRRQLGADSRVAFTAPADGDYLVRVRDVRSLGGDDYRYELIVRPPRPDFQIKASAGDLTVGAGSGKEFSISVERLDDFEGPIQIHVSGLPPGFHVSSPLVIEAGQNIAYGTINAAPDSVAPPEDQSPIKLTASAEIGGITVTKNAVDLGQPKLAPAPKILIRVHHKNQPSETVETVDASRPGEPPAPIELEIAPGETISAIVELVRDGNDGEITLGGDHSGRNLPHGVFIDNIGLNGLTLLAGESEREFFITAEPLVPEQSRLFHLRTEAEGGQTSWPVLLHIRRQRQAAATSPAETAAATAFD</sequence>
<feature type="domain" description="Cytochrome C Planctomycete-type" evidence="5">
    <location>
        <begin position="30"/>
        <end position="87"/>
    </location>
</feature>
<gene>
    <name evidence="6" type="ORF">I41_26680</name>
</gene>
<dbReference type="SMART" id="SM00320">
    <property type="entry name" value="WD40"/>
    <property type="match status" value="4"/>
</dbReference>
<evidence type="ECO:0000256" key="1">
    <source>
        <dbReference type="ARBA" id="ARBA00022574"/>
    </source>
</evidence>
<accession>A0A517TYN1</accession>
<dbReference type="SUPFAM" id="SSF46626">
    <property type="entry name" value="Cytochrome c"/>
    <property type="match status" value="1"/>
</dbReference>
<keyword evidence="2" id="KW-0677">Repeat</keyword>
<feature type="repeat" description="WD" evidence="3">
    <location>
        <begin position="215"/>
        <end position="256"/>
    </location>
</feature>
<dbReference type="Pfam" id="PF00400">
    <property type="entry name" value="WD40"/>
    <property type="match status" value="4"/>
</dbReference>
<evidence type="ECO:0000313" key="6">
    <source>
        <dbReference type="EMBL" id="QDT73479.1"/>
    </source>
</evidence>
<dbReference type="CDD" id="cd00200">
    <property type="entry name" value="WD40"/>
    <property type="match status" value="1"/>
</dbReference>
<feature type="repeat" description="WD" evidence="3">
    <location>
        <begin position="257"/>
        <end position="298"/>
    </location>
</feature>
<dbReference type="RefSeq" id="WP_168206877.1">
    <property type="nucleotide sequence ID" value="NZ_CP036339.1"/>
</dbReference>
<feature type="region of interest" description="Disordered" evidence="4">
    <location>
        <begin position="434"/>
        <end position="459"/>
    </location>
</feature>
<feature type="repeat" description="WD" evidence="3">
    <location>
        <begin position="308"/>
        <end position="340"/>
    </location>
</feature>
<dbReference type="InterPro" id="IPR015943">
    <property type="entry name" value="WD40/YVTN_repeat-like_dom_sf"/>
</dbReference>
<keyword evidence="7" id="KW-1185">Reference proteome</keyword>
<name>A0A517TYN1_9BACT</name>
<proteinExistence type="predicted"/>
<protein>
    <submittedName>
        <fullName evidence="6">WD domain, G-beta repeat</fullName>
    </submittedName>
</protein>
<dbReference type="PANTHER" id="PTHR19848:SF8">
    <property type="entry name" value="F-BOX AND WD REPEAT DOMAIN CONTAINING 7"/>
    <property type="match status" value="1"/>
</dbReference>
<evidence type="ECO:0000259" key="5">
    <source>
        <dbReference type="Pfam" id="PF07635"/>
    </source>
</evidence>
<dbReference type="GO" id="GO:0020037">
    <property type="term" value="F:heme binding"/>
    <property type="evidence" value="ECO:0007669"/>
    <property type="project" value="InterPro"/>
</dbReference>
<feature type="repeat" description="WD" evidence="3">
    <location>
        <begin position="347"/>
        <end position="388"/>
    </location>
</feature>
<dbReference type="AlphaFoldDB" id="A0A517TYN1"/>
<dbReference type="InterPro" id="IPR001680">
    <property type="entry name" value="WD40_rpt"/>
</dbReference>
<dbReference type="PROSITE" id="PS50082">
    <property type="entry name" value="WD_REPEATS_2"/>
    <property type="match status" value="4"/>
</dbReference>
<dbReference type="KEGG" id="llh:I41_26680"/>
<dbReference type="InterPro" id="IPR019775">
    <property type="entry name" value="WD40_repeat_CS"/>
</dbReference>
<dbReference type="Gene3D" id="2.60.120.380">
    <property type="match status" value="1"/>
</dbReference>
<dbReference type="PROSITE" id="PS00678">
    <property type="entry name" value="WD_REPEATS_1"/>
    <property type="match status" value="1"/>
</dbReference>